<dbReference type="STRING" id="336566.ABB30_07155"/>
<evidence type="ECO:0000256" key="6">
    <source>
        <dbReference type="ARBA" id="ARBA00022723"/>
    </source>
</evidence>
<dbReference type="Gene3D" id="3.20.20.20">
    <property type="entry name" value="Dihydropteroate synthase-like"/>
    <property type="match status" value="1"/>
</dbReference>
<dbReference type="PATRIC" id="fig|336566.3.peg.774"/>
<keyword evidence="12" id="KW-1185">Reference proteome</keyword>
<dbReference type="PROSITE" id="PS50972">
    <property type="entry name" value="PTERIN_BINDING"/>
    <property type="match status" value="1"/>
</dbReference>
<feature type="domain" description="Pterin-binding" evidence="10">
    <location>
        <begin position="20"/>
        <end position="273"/>
    </location>
</feature>
<comment type="caution">
    <text evidence="11">The sequence shown here is derived from an EMBL/GenBank/DDBJ whole genome shotgun (WGS) entry which is preliminary data.</text>
</comment>
<dbReference type="EC" id="2.5.1.15" evidence="4 9"/>
<name>A0A0R0D7A7_9GAMM</name>
<evidence type="ECO:0000313" key="11">
    <source>
        <dbReference type="EMBL" id="KRG77595.1"/>
    </source>
</evidence>
<dbReference type="RefSeq" id="WP_057637617.1">
    <property type="nucleotide sequence ID" value="NZ_LDJM01000017.1"/>
</dbReference>
<dbReference type="PROSITE" id="PS00793">
    <property type="entry name" value="DHPS_2"/>
    <property type="match status" value="1"/>
</dbReference>
<evidence type="ECO:0000256" key="1">
    <source>
        <dbReference type="ARBA" id="ARBA00000012"/>
    </source>
</evidence>
<dbReference type="PROSITE" id="PS00792">
    <property type="entry name" value="DHPS_1"/>
    <property type="match status" value="1"/>
</dbReference>
<dbReference type="Proteomes" id="UP000050956">
    <property type="component" value="Unassembled WGS sequence"/>
</dbReference>
<organism evidence="11 12">
    <name type="scientific">Stenotrophomonas ginsengisoli</name>
    <dbReference type="NCBI Taxonomy" id="336566"/>
    <lineage>
        <taxon>Bacteria</taxon>
        <taxon>Pseudomonadati</taxon>
        <taxon>Pseudomonadota</taxon>
        <taxon>Gammaproteobacteria</taxon>
        <taxon>Lysobacterales</taxon>
        <taxon>Lysobacteraceae</taxon>
        <taxon>Stenotrophomonas</taxon>
    </lineage>
</organism>
<evidence type="ECO:0000313" key="12">
    <source>
        <dbReference type="Proteomes" id="UP000050956"/>
    </source>
</evidence>
<comment type="cofactor">
    <cofactor evidence="2 9">
        <name>Mg(2+)</name>
        <dbReference type="ChEBI" id="CHEBI:18420"/>
    </cofactor>
</comment>
<dbReference type="InterPro" id="IPR000489">
    <property type="entry name" value="Pterin-binding_dom"/>
</dbReference>
<dbReference type="Pfam" id="PF00809">
    <property type="entry name" value="Pterin_bind"/>
    <property type="match status" value="1"/>
</dbReference>
<keyword evidence="6 9" id="KW-0479">Metal-binding</keyword>
<dbReference type="InterPro" id="IPR006390">
    <property type="entry name" value="DHP_synth_dom"/>
</dbReference>
<evidence type="ECO:0000256" key="8">
    <source>
        <dbReference type="ARBA" id="ARBA00022909"/>
    </source>
</evidence>
<comment type="similarity">
    <text evidence="9">Belongs to the DHPS family.</text>
</comment>
<evidence type="ECO:0000256" key="9">
    <source>
        <dbReference type="RuleBase" id="RU361205"/>
    </source>
</evidence>
<dbReference type="NCBIfam" id="TIGR01496">
    <property type="entry name" value="DHPS"/>
    <property type="match status" value="1"/>
</dbReference>
<dbReference type="InterPro" id="IPR045031">
    <property type="entry name" value="DHP_synth-like"/>
</dbReference>
<evidence type="ECO:0000256" key="5">
    <source>
        <dbReference type="ARBA" id="ARBA00022679"/>
    </source>
</evidence>
<dbReference type="AlphaFoldDB" id="A0A0R0D7A7"/>
<comment type="function">
    <text evidence="9">Catalyzes the condensation of para-aminobenzoate (pABA) with 6-hydroxymethyl-7,8-dihydropterin diphosphate (DHPt-PP) to form 7,8-dihydropteroate (H2Pte), the immediate precursor of folate derivatives.</text>
</comment>
<dbReference type="PANTHER" id="PTHR20941:SF1">
    <property type="entry name" value="FOLIC ACID SYNTHESIS PROTEIN FOL1"/>
    <property type="match status" value="1"/>
</dbReference>
<evidence type="ECO:0000256" key="3">
    <source>
        <dbReference type="ARBA" id="ARBA00004763"/>
    </source>
</evidence>
<dbReference type="SUPFAM" id="SSF51717">
    <property type="entry name" value="Dihydropteroate synthetase-like"/>
    <property type="match status" value="1"/>
</dbReference>
<dbReference type="OrthoDB" id="9811744at2"/>
<evidence type="ECO:0000256" key="7">
    <source>
        <dbReference type="ARBA" id="ARBA00022842"/>
    </source>
</evidence>
<evidence type="ECO:0000256" key="4">
    <source>
        <dbReference type="ARBA" id="ARBA00012458"/>
    </source>
</evidence>
<dbReference type="GO" id="GO:0005829">
    <property type="term" value="C:cytosol"/>
    <property type="evidence" value="ECO:0007669"/>
    <property type="project" value="TreeGrafter"/>
</dbReference>
<keyword evidence="8 9" id="KW-0289">Folate biosynthesis</keyword>
<dbReference type="CDD" id="cd00739">
    <property type="entry name" value="DHPS"/>
    <property type="match status" value="1"/>
</dbReference>
<dbReference type="EMBL" id="LDJM01000017">
    <property type="protein sequence ID" value="KRG77595.1"/>
    <property type="molecule type" value="Genomic_DNA"/>
</dbReference>
<comment type="pathway">
    <text evidence="3 9">Cofactor biosynthesis; tetrahydrofolate biosynthesis; 7,8-dihydrofolate from 2-amino-4-hydroxy-6-hydroxymethyl-7,8-dihydropteridine diphosphate and 4-aminobenzoate: step 1/2.</text>
</comment>
<keyword evidence="5 9" id="KW-0808">Transferase</keyword>
<keyword evidence="7 9" id="KW-0460">Magnesium</keyword>
<reference evidence="11 12" key="1">
    <citation type="submission" date="2015-05" db="EMBL/GenBank/DDBJ databases">
        <title>Genome sequencing and analysis of members of genus Stenotrophomonas.</title>
        <authorList>
            <person name="Patil P.P."/>
            <person name="Midha S."/>
            <person name="Patil P.B."/>
        </authorList>
    </citation>
    <scope>NUCLEOTIDE SEQUENCE [LARGE SCALE GENOMIC DNA]</scope>
    <source>
        <strain evidence="11 12">DSM 24757</strain>
    </source>
</reference>
<dbReference type="GO" id="GO:0046654">
    <property type="term" value="P:tetrahydrofolate biosynthetic process"/>
    <property type="evidence" value="ECO:0007669"/>
    <property type="project" value="UniProtKB-UniPathway"/>
</dbReference>
<evidence type="ECO:0000259" key="10">
    <source>
        <dbReference type="PROSITE" id="PS50972"/>
    </source>
</evidence>
<gene>
    <name evidence="11" type="ORF">ABB30_07155</name>
</gene>
<dbReference type="InterPro" id="IPR011005">
    <property type="entry name" value="Dihydropteroate_synth-like_sf"/>
</dbReference>
<dbReference type="UniPathway" id="UPA00077">
    <property type="reaction ID" value="UER00156"/>
</dbReference>
<dbReference type="GO" id="GO:0004156">
    <property type="term" value="F:dihydropteroate synthase activity"/>
    <property type="evidence" value="ECO:0007669"/>
    <property type="project" value="UniProtKB-EC"/>
</dbReference>
<dbReference type="GO" id="GO:0046872">
    <property type="term" value="F:metal ion binding"/>
    <property type="evidence" value="ECO:0007669"/>
    <property type="project" value="UniProtKB-KW"/>
</dbReference>
<dbReference type="PANTHER" id="PTHR20941">
    <property type="entry name" value="FOLATE SYNTHESIS PROTEINS"/>
    <property type="match status" value="1"/>
</dbReference>
<sequence length="299" mass="31240">MFDTRASLRCGSRQLYLDRPQVMGVLNLTPDSFSDGGQYDGLEAALAHARQMLAEGASIIDVGGESTRPGASAVSADDEIARVVPVIQQLAASSDAVVSVDTFKPEVMAAAIAAGAHMINDIQALQQPGALEVVAGSEVAVVLMHAVGGPYDAGQPADYADVVEQVHGFLAQRVLACEFSGIDRQRLVLDPGYGFNKDSVQNFQLLAGQCALRGLGLPLLAGLSRKRCIGEATGRGQAAERVHGSLAAHLVAVQNGAAIVRVHDVAATVDGLRVWERIAAAAPRTSVPDSAKPAWPDEF</sequence>
<evidence type="ECO:0000256" key="2">
    <source>
        <dbReference type="ARBA" id="ARBA00001946"/>
    </source>
</evidence>
<accession>A0A0R0D7A7</accession>
<dbReference type="GO" id="GO:0046656">
    <property type="term" value="P:folic acid biosynthetic process"/>
    <property type="evidence" value="ECO:0007669"/>
    <property type="project" value="UniProtKB-KW"/>
</dbReference>
<proteinExistence type="inferred from homology"/>
<comment type="catalytic activity">
    <reaction evidence="1">
        <text>(7,8-dihydropterin-6-yl)methyl diphosphate + 4-aminobenzoate = 7,8-dihydropteroate + diphosphate</text>
        <dbReference type="Rhea" id="RHEA:19949"/>
        <dbReference type="ChEBI" id="CHEBI:17836"/>
        <dbReference type="ChEBI" id="CHEBI:17839"/>
        <dbReference type="ChEBI" id="CHEBI:33019"/>
        <dbReference type="ChEBI" id="CHEBI:72950"/>
        <dbReference type="EC" id="2.5.1.15"/>
    </reaction>
</comment>
<protein>
    <recommendedName>
        <fullName evidence="4 9">Dihydropteroate synthase</fullName>
        <shortName evidence="9">DHPS</shortName>
        <ecNumber evidence="4 9">2.5.1.15</ecNumber>
    </recommendedName>
    <alternativeName>
        <fullName evidence="9">Dihydropteroate pyrophosphorylase</fullName>
    </alternativeName>
</protein>